<dbReference type="GO" id="GO:0003678">
    <property type="term" value="F:DNA helicase activity"/>
    <property type="evidence" value="ECO:0007669"/>
    <property type="project" value="InterPro"/>
</dbReference>
<dbReference type="InterPro" id="IPR006295">
    <property type="entry name" value="DNA_primase_DnaG"/>
</dbReference>
<dbReference type="FunFam" id="3.90.580.10:FF:000001">
    <property type="entry name" value="DNA primase"/>
    <property type="match status" value="1"/>
</dbReference>
<dbReference type="AlphaFoldDB" id="A0A265NDT8"/>
<dbReference type="OrthoDB" id="9803773at2"/>
<comment type="subunit">
    <text evidence="12">Monomer. Interacts with DnaB.</text>
</comment>
<comment type="catalytic activity">
    <reaction evidence="12">
        <text>ssDNA + n NTP = ssDNA/pppN(pN)n-1 hybrid + (n-1) diphosphate.</text>
        <dbReference type="EC" id="2.7.7.101"/>
    </reaction>
</comment>
<dbReference type="Pfam" id="PF01807">
    <property type="entry name" value="Zn_ribbon_DnaG"/>
    <property type="match status" value="1"/>
</dbReference>
<evidence type="ECO:0000256" key="5">
    <source>
        <dbReference type="ARBA" id="ARBA00022705"/>
    </source>
</evidence>
<dbReference type="Pfam" id="PF13155">
    <property type="entry name" value="Toprim_2"/>
    <property type="match status" value="1"/>
</dbReference>
<organism evidence="16 17">
    <name type="scientific">Virgibacillus indicus</name>
    <dbReference type="NCBI Taxonomy" id="2024554"/>
    <lineage>
        <taxon>Bacteria</taxon>
        <taxon>Bacillati</taxon>
        <taxon>Bacillota</taxon>
        <taxon>Bacilli</taxon>
        <taxon>Bacillales</taxon>
        <taxon>Bacillaceae</taxon>
        <taxon>Virgibacillus</taxon>
    </lineage>
</organism>
<keyword evidence="11 12" id="KW-0804">Transcription</keyword>
<dbReference type="CDD" id="cd03364">
    <property type="entry name" value="TOPRIM_DnaG_primases"/>
    <property type="match status" value="1"/>
</dbReference>
<dbReference type="InterPro" id="IPR002694">
    <property type="entry name" value="Znf_CHC2"/>
</dbReference>
<gene>
    <name evidence="12" type="primary">dnaG</name>
    <name evidence="16" type="ORF">CIL03_02045</name>
</gene>
<keyword evidence="10 12" id="KW-0238">DNA-binding</keyword>
<evidence type="ECO:0000256" key="8">
    <source>
        <dbReference type="ARBA" id="ARBA00022833"/>
    </source>
</evidence>
<evidence type="ECO:0000256" key="13">
    <source>
        <dbReference type="PIRNR" id="PIRNR002811"/>
    </source>
</evidence>
<dbReference type="GO" id="GO:0000428">
    <property type="term" value="C:DNA-directed RNA polymerase complex"/>
    <property type="evidence" value="ECO:0007669"/>
    <property type="project" value="UniProtKB-KW"/>
</dbReference>
<dbReference type="EMBL" id="NPMS01000001">
    <property type="protein sequence ID" value="OZU89945.1"/>
    <property type="molecule type" value="Genomic_DNA"/>
</dbReference>
<keyword evidence="17" id="KW-1185">Reference proteome</keyword>
<evidence type="ECO:0000256" key="1">
    <source>
        <dbReference type="ARBA" id="ARBA00022478"/>
    </source>
</evidence>
<name>A0A265NDT8_9BACI</name>
<comment type="caution">
    <text evidence="16">The sequence shown here is derived from an EMBL/GenBank/DDBJ whole genome shotgun (WGS) entry which is preliminary data.</text>
</comment>
<evidence type="ECO:0000256" key="12">
    <source>
        <dbReference type="HAMAP-Rule" id="MF_00974"/>
    </source>
</evidence>
<evidence type="ECO:0000256" key="10">
    <source>
        <dbReference type="ARBA" id="ARBA00023125"/>
    </source>
</evidence>
<dbReference type="Pfam" id="PF08275">
    <property type="entry name" value="DNAG_N"/>
    <property type="match status" value="1"/>
</dbReference>
<evidence type="ECO:0000313" key="17">
    <source>
        <dbReference type="Proteomes" id="UP000216498"/>
    </source>
</evidence>
<dbReference type="GO" id="GO:0008270">
    <property type="term" value="F:zinc ion binding"/>
    <property type="evidence" value="ECO:0007669"/>
    <property type="project" value="UniProtKB-UniRule"/>
</dbReference>
<sequence>MANQIPEETIEEVRKANDIVDVIGEYVQLKKQGRNFFGLCPFHGEKTPSFSVTQEKQIFHCFGCGKGGNVVTFMMEMESFSFYEALKFLSNRSGIDLPDSGIKRETSLSQENQSILEAYEWLTKLYHHLLRFTKDGKEGYSYFKDRGVDDDSIDEFQLGFAPNVKDFTAEFLSKKGFHQQLLVKAGLISVKDDNSVTDRFRGRVIFPIRNHLGKTVAFGARSITDQGPKYLNSSESELFQKSKLLYNFDLAKRHIRKESEAVLFEGYMDVISAYQAGIKNVIATMGTALTESQAKLLKRYVDTVIICYDGDQAGLEATYKAANLLQKSGCIVKVANLKGNLDPDSYIKEYGSDDFKDKVIKASDTYTSFYMRYLKKDYNLSLESDRIEYIEKVLKQLAMIDSSVEREYYLKDVSNEYNISITTLMDEVKTIRQKIGYHEDKRDKNRYTNKAVNFSRNKKLLPAFQNAERQLLSHMLQDDYITAKVQQEIGAGFNLNEHKIIATHLYAYYEEGHPADVSQFIEKLTDESMKQLVSEIAMNPVISDISDKEINDYIRIIRAETGDKNNIKTLKEQRKIAEQENDPIKAAQIAMQIIEIQKQLKNSN</sequence>
<feature type="zinc finger region" description="CHC2-type" evidence="12 14">
    <location>
        <begin position="40"/>
        <end position="64"/>
    </location>
</feature>
<dbReference type="GO" id="GO:0005524">
    <property type="term" value="F:ATP binding"/>
    <property type="evidence" value="ECO:0007669"/>
    <property type="project" value="InterPro"/>
</dbReference>
<evidence type="ECO:0000256" key="4">
    <source>
        <dbReference type="ARBA" id="ARBA00022695"/>
    </source>
</evidence>
<dbReference type="SUPFAM" id="SSF48024">
    <property type="entry name" value="N-terminal domain of DnaB helicase"/>
    <property type="match status" value="1"/>
</dbReference>
<dbReference type="InterPro" id="IPR019475">
    <property type="entry name" value="DNA_primase_DnaB-bd"/>
</dbReference>
<keyword evidence="1 12" id="KW-0240">DNA-directed RNA polymerase</keyword>
<dbReference type="SMART" id="SM00400">
    <property type="entry name" value="ZnF_CHCC"/>
    <property type="match status" value="1"/>
</dbReference>
<comment type="domain">
    <text evidence="12">Contains an N-terminal zinc-binding domain, a central core domain that contains the primase activity, and a C-terminal DnaB-binding domain.</text>
</comment>
<dbReference type="InterPro" id="IPR006171">
    <property type="entry name" value="TOPRIM_dom"/>
</dbReference>
<comment type="similarity">
    <text evidence="12 13">Belongs to the DnaG primase family.</text>
</comment>
<comment type="cofactor">
    <cofactor evidence="12 13 14">
        <name>Zn(2+)</name>
        <dbReference type="ChEBI" id="CHEBI:29105"/>
    </cofactor>
    <text evidence="12 13 14">Binds 1 zinc ion per monomer.</text>
</comment>
<keyword evidence="6 12" id="KW-0479">Metal-binding</keyword>
<dbReference type="GO" id="GO:0006269">
    <property type="term" value="P:DNA replication, synthesis of primer"/>
    <property type="evidence" value="ECO:0007669"/>
    <property type="project" value="UniProtKB-UniRule"/>
</dbReference>
<evidence type="ECO:0000256" key="9">
    <source>
        <dbReference type="ARBA" id="ARBA00022842"/>
    </source>
</evidence>
<evidence type="ECO:0000256" key="6">
    <source>
        <dbReference type="ARBA" id="ARBA00022723"/>
    </source>
</evidence>
<comment type="function">
    <text evidence="12 13">RNA polymerase that catalyzes the synthesis of short RNA molecules used as primers for DNA polymerase during DNA replication.</text>
</comment>
<dbReference type="PIRSF" id="PIRSF002811">
    <property type="entry name" value="DnaG"/>
    <property type="match status" value="1"/>
</dbReference>
<dbReference type="InterPro" id="IPR036977">
    <property type="entry name" value="DNA_primase_Znf_CHC2"/>
</dbReference>
<dbReference type="Gene3D" id="3.90.980.10">
    <property type="entry name" value="DNA primase, catalytic core, N-terminal domain"/>
    <property type="match status" value="1"/>
</dbReference>
<dbReference type="SUPFAM" id="SSF56731">
    <property type="entry name" value="DNA primase core"/>
    <property type="match status" value="1"/>
</dbReference>
<keyword evidence="2 12" id="KW-0639">Primosome</keyword>
<evidence type="ECO:0000256" key="2">
    <source>
        <dbReference type="ARBA" id="ARBA00022515"/>
    </source>
</evidence>
<keyword evidence="5 12" id="KW-0235">DNA replication</keyword>
<evidence type="ECO:0000259" key="15">
    <source>
        <dbReference type="PROSITE" id="PS50880"/>
    </source>
</evidence>
<dbReference type="GO" id="GO:0005737">
    <property type="term" value="C:cytoplasm"/>
    <property type="evidence" value="ECO:0007669"/>
    <property type="project" value="TreeGrafter"/>
</dbReference>
<dbReference type="GO" id="GO:1990077">
    <property type="term" value="C:primosome complex"/>
    <property type="evidence" value="ECO:0007669"/>
    <property type="project" value="UniProtKB-KW"/>
</dbReference>
<keyword evidence="9" id="KW-0460">Magnesium</keyword>
<proteinExistence type="inferred from homology"/>
<keyword evidence="4 12" id="KW-0548">Nucleotidyltransferase</keyword>
<dbReference type="PROSITE" id="PS50880">
    <property type="entry name" value="TOPRIM"/>
    <property type="match status" value="1"/>
</dbReference>
<dbReference type="GO" id="GO:0003677">
    <property type="term" value="F:DNA binding"/>
    <property type="evidence" value="ECO:0007669"/>
    <property type="project" value="UniProtKB-KW"/>
</dbReference>
<dbReference type="InterPro" id="IPR037068">
    <property type="entry name" value="DNA_primase_core_N_sf"/>
</dbReference>
<dbReference type="RefSeq" id="WP_094883545.1">
    <property type="nucleotide sequence ID" value="NZ_NPMS01000001.1"/>
</dbReference>
<dbReference type="Gene3D" id="3.90.580.10">
    <property type="entry name" value="Zinc finger, CHC2-type domain"/>
    <property type="match status" value="1"/>
</dbReference>
<evidence type="ECO:0000313" key="16">
    <source>
        <dbReference type="EMBL" id="OZU89945.1"/>
    </source>
</evidence>
<keyword evidence="7 12" id="KW-0863">Zinc-finger</keyword>
<dbReference type="InterPro" id="IPR036185">
    <property type="entry name" value="DNA_heli_DnaB-like_N_sf"/>
</dbReference>
<keyword evidence="8 12" id="KW-0862">Zinc</keyword>
<dbReference type="EC" id="2.7.7.101" evidence="12"/>
<dbReference type="Pfam" id="PF10410">
    <property type="entry name" value="DnaB_bind"/>
    <property type="match status" value="1"/>
</dbReference>
<dbReference type="InterPro" id="IPR034151">
    <property type="entry name" value="TOPRIM_DnaG_bac"/>
</dbReference>
<dbReference type="InterPro" id="IPR050219">
    <property type="entry name" value="DnaG_primase"/>
</dbReference>
<reference evidence="16 17" key="1">
    <citation type="submission" date="2017-08" db="EMBL/GenBank/DDBJ databases">
        <title>Virgibacillus indicus sp. nov. and Virgibacillus profoundi sp. nov, two moderately halophilic bacteria isolated from marine sediment by using the Microfluidic Streak Plate.</title>
        <authorList>
            <person name="Xu B."/>
            <person name="Hu B."/>
            <person name="Wang J."/>
            <person name="Zhu Y."/>
            <person name="Huang L."/>
            <person name="Du W."/>
            <person name="Huang Y."/>
        </authorList>
    </citation>
    <scope>NUCLEOTIDE SEQUENCE [LARGE SCALE GENOMIC DNA]</scope>
    <source>
        <strain evidence="16 17">IO3-P2-C2</strain>
    </source>
</reference>
<evidence type="ECO:0000256" key="14">
    <source>
        <dbReference type="PIRSR" id="PIRSR002811-1"/>
    </source>
</evidence>
<dbReference type="InterPro" id="IPR030846">
    <property type="entry name" value="DnaG_bac"/>
</dbReference>
<dbReference type="PANTHER" id="PTHR30313:SF2">
    <property type="entry name" value="DNA PRIMASE"/>
    <property type="match status" value="1"/>
</dbReference>
<dbReference type="InterPro" id="IPR016136">
    <property type="entry name" value="DNA_helicase_N/primase_C"/>
</dbReference>
<evidence type="ECO:0000256" key="11">
    <source>
        <dbReference type="ARBA" id="ARBA00023163"/>
    </source>
</evidence>
<dbReference type="HAMAP" id="MF_00974">
    <property type="entry name" value="DNA_primase_DnaG"/>
    <property type="match status" value="1"/>
</dbReference>
<evidence type="ECO:0000256" key="3">
    <source>
        <dbReference type="ARBA" id="ARBA00022679"/>
    </source>
</evidence>
<dbReference type="Gene3D" id="3.40.1360.10">
    <property type="match status" value="1"/>
</dbReference>
<dbReference type="SMART" id="SM00493">
    <property type="entry name" value="TOPRIM"/>
    <property type="match status" value="1"/>
</dbReference>
<dbReference type="GO" id="GO:0003899">
    <property type="term" value="F:DNA-directed RNA polymerase activity"/>
    <property type="evidence" value="ECO:0007669"/>
    <property type="project" value="UniProtKB-UniRule"/>
</dbReference>
<dbReference type="Proteomes" id="UP000216498">
    <property type="component" value="Unassembled WGS sequence"/>
</dbReference>
<keyword evidence="3 12" id="KW-0808">Transferase</keyword>
<dbReference type="Gene3D" id="6.10.140.360">
    <property type="match status" value="1"/>
</dbReference>
<dbReference type="SUPFAM" id="SSF57783">
    <property type="entry name" value="Zinc beta-ribbon"/>
    <property type="match status" value="1"/>
</dbReference>
<evidence type="ECO:0000256" key="7">
    <source>
        <dbReference type="ARBA" id="ARBA00022771"/>
    </source>
</evidence>
<dbReference type="PANTHER" id="PTHR30313">
    <property type="entry name" value="DNA PRIMASE"/>
    <property type="match status" value="1"/>
</dbReference>
<dbReference type="InterPro" id="IPR013264">
    <property type="entry name" value="DNAG_N"/>
</dbReference>
<dbReference type="NCBIfam" id="TIGR01391">
    <property type="entry name" value="dnaG"/>
    <property type="match status" value="1"/>
</dbReference>
<protein>
    <recommendedName>
        <fullName evidence="12 13">DNA primase</fullName>
        <ecNumber evidence="12">2.7.7.101</ecNumber>
    </recommendedName>
</protein>
<feature type="domain" description="Toprim" evidence="15">
    <location>
        <begin position="259"/>
        <end position="340"/>
    </location>
</feature>
<accession>A0A265NDT8</accession>
<dbReference type="Gene3D" id="1.10.860.10">
    <property type="entry name" value="DNAb Helicase, Chain A"/>
    <property type="match status" value="1"/>
</dbReference>